<proteinExistence type="inferred from homology"/>
<reference evidence="2 3" key="1">
    <citation type="submission" date="2020-04" db="EMBL/GenBank/DDBJ databases">
        <title>MicrobeNet Type strains.</title>
        <authorList>
            <person name="Nicholson A.C."/>
        </authorList>
    </citation>
    <scope>NUCLEOTIDE SEQUENCE [LARGE SCALE GENOMIC DNA]</scope>
    <source>
        <strain evidence="2 3">DSM 45078</strain>
    </source>
</reference>
<dbReference type="InterPro" id="IPR005531">
    <property type="entry name" value="Asp23"/>
</dbReference>
<comment type="similarity">
    <text evidence="1">Belongs to the asp23 family.</text>
</comment>
<dbReference type="Pfam" id="PF03780">
    <property type="entry name" value="Asp23"/>
    <property type="match status" value="1"/>
</dbReference>
<dbReference type="Proteomes" id="UP000565715">
    <property type="component" value="Unassembled WGS sequence"/>
</dbReference>
<dbReference type="AlphaFoldDB" id="A0A846XIX4"/>
<comment type="caution">
    <text evidence="2">The sequence shown here is derived from an EMBL/GenBank/DDBJ whole genome shotgun (WGS) entry which is preliminary data.</text>
</comment>
<keyword evidence="3" id="KW-1185">Reference proteome</keyword>
<evidence type="ECO:0000256" key="1">
    <source>
        <dbReference type="ARBA" id="ARBA00005721"/>
    </source>
</evidence>
<dbReference type="RefSeq" id="WP_068046620.1">
    <property type="nucleotide sequence ID" value="NZ_JAAXOO010000004.1"/>
</dbReference>
<protein>
    <submittedName>
        <fullName evidence="2">Asp23/Gls24 family envelope stress response protein</fullName>
    </submittedName>
</protein>
<dbReference type="EMBL" id="JAAXOO010000004">
    <property type="protein sequence ID" value="NKY34586.1"/>
    <property type="molecule type" value="Genomic_DNA"/>
</dbReference>
<organism evidence="2 3">
    <name type="scientific">Nocardia speluncae</name>
    <dbReference type="NCBI Taxonomy" id="419477"/>
    <lineage>
        <taxon>Bacteria</taxon>
        <taxon>Bacillati</taxon>
        <taxon>Actinomycetota</taxon>
        <taxon>Actinomycetes</taxon>
        <taxon>Mycobacteriales</taxon>
        <taxon>Nocardiaceae</taxon>
        <taxon>Nocardia</taxon>
    </lineage>
</organism>
<accession>A0A846XIX4</accession>
<sequence>MTGGKLSIVVGSPVIAAVAARAAAGTPGVARLEPGVRGLLTVLTRAGRQRWTEADPAPTEGVRVRVTGAGLIVHVDITVRANAPAAEVGSAVQEHVAREVGEHTGQPVDAVCVHILDIEPEL</sequence>
<name>A0A846XIX4_9NOCA</name>
<evidence type="ECO:0000313" key="2">
    <source>
        <dbReference type="EMBL" id="NKY34586.1"/>
    </source>
</evidence>
<evidence type="ECO:0000313" key="3">
    <source>
        <dbReference type="Proteomes" id="UP000565715"/>
    </source>
</evidence>
<gene>
    <name evidence="2" type="ORF">HGA13_16105</name>
</gene>